<evidence type="ECO:0000256" key="10">
    <source>
        <dbReference type="PROSITE-ProRule" id="PRU01211"/>
    </source>
</evidence>
<dbReference type="PANTHER" id="PTHR10127:SF877">
    <property type="entry name" value="ZINC METALLOPROTEINASE NAS-34"/>
    <property type="match status" value="1"/>
</dbReference>
<dbReference type="InterPro" id="IPR001506">
    <property type="entry name" value="Peptidase_M12A"/>
</dbReference>
<feature type="signal peptide" evidence="11">
    <location>
        <begin position="1"/>
        <end position="19"/>
    </location>
</feature>
<evidence type="ECO:0000259" key="13">
    <source>
        <dbReference type="PROSITE" id="PS01180"/>
    </source>
</evidence>
<evidence type="ECO:0000313" key="15">
    <source>
        <dbReference type="Proteomes" id="UP000046392"/>
    </source>
</evidence>
<evidence type="ECO:0000256" key="3">
    <source>
        <dbReference type="ARBA" id="ARBA00022723"/>
    </source>
</evidence>
<keyword evidence="4 10" id="KW-0378">Hydrolase</keyword>
<keyword evidence="11" id="KW-0732">Signal</keyword>
<evidence type="ECO:0000256" key="12">
    <source>
        <dbReference type="SAM" id="MobiDB-lite"/>
    </source>
</evidence>
<evidence type="ECO:0000256" key="8">
    <source>
        <dbReference type="ARBA" id="ARBA00023180"/>
    </source>
</evidence>
<evidence type="ECO:0000256" key="11">
    <source>
        <dbReference type="RuleBase" id="RU361183"/>
    </source>
</evidence>
<feature type="active site" evidence="10">
    <location>
        <position position="226"/>
    </location>
</feature>
<keyword evidence="2 10" id="KW-0645">Protease</keyword>
<keyword evidence="7" id="KW-1015">Disulfide bond</keyword>
<dbReference type="Gene3D" id="2.60.120.290">
    <property type="entry name" value="Spermadhesin, CUB domain"/>
    <property type="match status" value="1"/>
</dbReference>
<feature type="domain" description="CUB" evidence="13">
    <location>
        <begin position="372"/>
        <end position="477"/>
    </location>
</feature>
<dbReference type="Gene3D" id="3.40.390.10">
    <property type="entry name" value="Collagenase (Catalytic Domain)"/>
    <property type="match status" value="1"/>
</dbReference>
<dbReference type="InterPro" id="IPR034035">
    <property type="entry name" value="Astacin-like_dom"/>
</dbReference>
<dbReference type="PROSITE" id="PS51864">
    <property type="entry name" value="ASTACIN"/>
    <property type="match status" value="1"/>
</dbReference>
<dbReference type="InterPro" id="IPR000859">
    <property type="entry name" value="CUB_dom"/>
</dbReference>
<dbReference type="PROSITE" id="PS50092">
    <property type="entry name" value="TSP1"/>
    <property type="match status" value="1"/>
</dbReference>
<evidence type="ECO:0000259" key="14">
    <source>
        <dbReference type="PROSITE" id="PS51864"/>
    </source>
</evidence>
<evidence type="ECO:0000256" key="1">
    <source>
        <dbReference type="ARBA" id="ARBA00022536"/>
    </source>
</evidence>
<dbReference type="SUPFAM" id="SSF55486">
    <property type="entry name" value="Metalloproteases ('zincins'), catalytic domain"/>
    <property type="match status" value="1"/>
</dbReference>
<dbReference type="SMART" id="SM00042">
    <property type="entry name" value="CUB"/>
    <property type="match status" value="1"/>
</dbReference>
<evidence type="ECO:0000256" key="2">
    <source>
        <dbReference type="ARBA" id="ARBA00022670"/>
    </source>
</evidence>
<dbReference type="PRINTS" id="PR00480">
    <property type="entry name" value="ASTACIN"/>
</dbReference>
<dbReference type="GO" id="GO:0006508">
    <property type="term" value="P:proteolysis"/>
    <property type="evidence" value="ECO:0007669"/>
    <property type="project" value="UniProtKB-KW"/>
</dbReference>
<evidence type="ECO:0000256" key="5">
    <source>
        <dbReference type="ARBA" id="ARBA00022833"/>
    </source>
</evidence>
<feature type="region of interest" description="Disordered" evidence="12">
    <location>
        <begin position="476"/>
        <end position="557"/>
    </location>
</feature>
<feature type="binding site" evidence="10">
    <location>
        <position position="235"/>
    </location>
    <ligand>
        <name>Zn(2+)</name>
        <dbReference type="ChEBI" id="CHEBI:29105"/>
        <note>catalytic</note>
    </ligand>
</feature>
<dbReference type="GO" id="GO:0008270">
    <property type="term" value="F:zinc ion binding"/>
    <property type="evidence" value="ECO:0007669"/>
    <property type="project" value="UniProtKB-UniRule"/>
</dbReference>
<proteinExistence type="predicted"/>
<dbReference type="Proteomes" id="UP000046392">
    <property type="component" value="Unplaced"/>
</dbReference>
<organism evidence="15 16">
    <name type="scientific">Strongyloides papillosus</name>
    <name type="common">Intestinal threadworm</name>
    <dbReference type="NCBI Taxonomy" id="174720"/>
    <lineage>
        <taxon>Eukaryota</taxon>
        <taxon>Metazoa</taxon>
        <taxon>Ecdysozoa</taxon>
        <taxon>Nematoda</taxon>
        <taxon>Chromadorea</taxon>
        <taxon>Rhabditida</taxon>
        <taxon>Tylenchina</taxon>
        <taxon>Panagrolaimomorpha</taxon>
        <taxon>Strongyloidoidea</taxon>
        <taxon>Strongyloididae</taxon>
        <taxon>Strongyloides</taxon>
    </lineage>
</organism>
<dbReference type="EC" id="3.4.24.-" evidence="11"/>
<dbReference type="InterPro" id="IPR000742">
    <property type="entry name" value="EGF"/>
</dbReference>
<reference evidence="16" key="1">
    <citation type="submission" date="2017-02" db="UniProtKB">
        <authorList>
            <consortium name="WormBaseParasite"/>
        </authorList>
    </citation>
    <scope>IDENTIFICATION</scope>
</reference>
<evidence type="ECO:0000256" key="9">
    <source>
        <dbReference type="PROSITE-ProRule" id="PRU00059"/>
    </source>
</evidence>
<dbReference type="GO" id="GO:0004222">
    <property type="term" value="F:metalloendopeptidase activity"/>
    <property type="evidence" value="ECO:0007669"/>
    <property type="project" value="UniProtKB-UniRule"/>
</dbReference>
<evidence type="ECO:0000256" key="6">
    <source>
        <dbReference type="ARBA" id="ARBA00023049"/>
    </source>
</evidence>
<comment type="caution">
    <text evidence="9">Lacks conserved residue(s) required for the propagation of feature annotation.</text>
</comment>
<keyword evidence="1" id="KW-0245">EGF-like domain</keyword>
<dbReference type="CDD" id="cd04280">
    <property type="entry name" value="ZnMc_astacin_like"/>
    <property type="match status" value="1"/>
</dbReference>
<dbReference type="SMART" id="SM00235">
    <property type="entry name" value="ZnMc"/>
    <property type="match status" value="1"/>
</dbReference>
<name>A0A0N5B4W9_STREA</name>
<accession>A0A0N5B4W9</accession>
<feature type="compositionally biased region" description="Low complexity" evidence="12">
    <location>
        <begin position="527"/>
        <end position="557"/>
    </location>
</feature>
<dbReference type="GO" id="GO:0018996">
    <property type="term" value="P:molting cycle, collagen and cuticulin-based cuticle"/>
    <property type="evidence" value="ECO:0007669"/>
    <property type="project" value="UniProtKB-ARBA"/>
</dbReference>
<dbReference type="InterPro" id="IPR024079">
    <property type="entry name" value="MetalloPept_cat_dom_sf"/>
</dbReference>
<keyword evidence="6 10" id="KW-0482">Metalloprotease</keyword>
<dbReference type="PROSITE" id="PS01180">
    <property type="entry name" value="CUB"/>
    <property type="match status" value="1"/>
</dbReference>
<feature type="compositionally biased region" description="Pro residues" evidence="12">
    <location>
        <begin position="517"/>
        <end position="526"/>
    </location>
</feature>
<dbReference type="WBParaSite" id="SPAL_0000111900.1">
    <property type="protein sequence ID" value="SPAL_0000111900.1"/>
    <property type="gene ID" value="SPAL_0000111900"/>
</dbReference>
<feature type="region of interest" description="Disordered" evidence="12">
    <location>
        <begin position="113"/>
        <end position="134"/>
    </location>
</feature>
<dbReference type="InterPro" id="IPR035914">
    <property type="entry name" value="Sperma_CUB_dom_sf"/>
</dbReference>
<dbReference type="AlphaFoldDB" id="A0A0N5B4W9"/>
<dbReference type="Pfam" id="PF00431">
    <property type="entry name" value="CUB"/>
    <property type="match status" value="1"/>
</dbReference>
<dbReference type="InterPro" id="IPR000884">
    <property type="entry name" value="TSP1_rpt"/>
</dbReference>
<keyword evidence="5 10" id="KW-0862">Zinc</keyword>
<keyword evidence="8" id="KW-0325">Glycoprotein</keyword>
<feature type="chain" id="PRO_5031611048" description="Metalloendopeptidase" evidence="11">
    <location>
        <begin position="20"/>
        <end position="663"/>
    </location>
</feature>
<keyword evidence="15" id="KW-1185">Reference proteome</keyword>
<dbReference type="Pfam" id="PF01400">
    <property type="entry name" value="Astacin"/>
    <property type="match status" value="1"/>
</dbReference>
<evidence type="ECO:0000256" key="4">
    <source>
        <dbReference type="ARBA" id="ARBA00022801"/>
    </source>
</evidence>
<keyword evidence="3 10" id="KW-0479">Metal-binding</keyword>
<feature type="binding site" evidence="10">
    <location>
        <position position="229"/>
    </location>
    <ligand>
        <name>Zn(2+)</name>
        <dbReference type="ChEBI" id="CHEBI:29105"/>
        <note>catalytic</note>
    </ligand>
</feature>
<evidence type="ECO:0000313" key="16">
    <source>
        <dbReference type="WBParaSite" id="SPAL_0000111900.1"/>
    </source>
</evidence>
<dbReference type="PROSITE" id="PS00022">
    <property type="entry name" value="EGF_1"/>
    <property type="match status" value="1"/>
</dbReference>
<sequence>MYRLLLLTIFFLLFNLNEFKFHREKFLNGKSTFTEDSLNDHLKKMDELRRLQVRLFGKFEANDDINYKEEHIEPAEAEKDRKPYENPFLFEGDIILTNDQFDSILDAVKEQIKENEKNSNSEENDTGDRKRRTLTSSFSSRWTQFPIPFYINTRTGVDSDAVLAGIKSWEDNTCVTFKQYSSLPSRNGLEFILGNGCYSNIGKYSGGTQQISIGYGCTSLGTVTHEIGHSLGLYHEQARYDRDNYVTINSNNIQYSYLSQFTKQSPSTMVDYGVAYDLGSTMHYDPYAFSSNRAITVETNDNNYQTTIGQRMGLSFYDIKKINFAYCNSTCSVKLPCENKGYTDPKNCTKCRCPPGLTGKLCTDVDVQTATCGEGILETSNTLQTLSKSGRYTCYFLIKAPTPNHKIYMTLSQSRFTQATTCQDNYVEVKYSSDIGQTGARICKSSTNVQITSETNIAMIIYKGGSSTSFTLRYRHDPPDVITPPTTTTTTTTTTTPKPTTERPTEEPYTEILTITPEPPTMPTPPSTMTTLTTTKRPSTTTTLTTTKRPTTTTETPTGPWGYWSSCSAQCGGCGVRFRIQGYGTSVQRQFCNLAPCMGNWCCDPFEFVSPYYCKPKVDGNTYGTIQISSGSSENINQPIYPYYPGFNYHSDNFITGSGRRSK</sequence>
<feature type="domain" description="Peptidase M12A" evidence="14">
    <location>
        <begin position="132"/>
        <end position="328"/>
    </location>
</feature>
<feature type="binding site" evidence="10">
    <location>
        <position position="225"/>
    </location>
    <ligand>
        <name>Zn(2+)</name>
        <dbReference type="ChEBI" id="CHEBI:29105"/>
        <note>catalytic</note>
    </ligand>
</feature>
<evidence type="ECO:0000256" key="7">
    <source>
        <dbReference type="ARBA" id="ARBA00023157"/>
    </source>
</evidence>
<dbReference type="SUPFAM" id="SSF49854">
    <property type="entry name" value="Spermadhesin, CUB domain"/>
    <property type="match status" value="1"/>
</dbReference>
<protein>
    <recommendedName>
        <fullName evidence="11">Metalloendopeptidase</fullName>
        <ecNumber evidence="11">3.4.24.-</ecNumber>
    </recommendedName>
</protein>
<dbReference type="FunFam" id="3.40.390.10:FF:000028">
    <property type="entry name" value="Zinc metalloproteinase"/>
    <property type="match status" value="1"/>
</dbReference>
<dbReference type="InterPro" id="IPR006026">
    <property type="entry name" value="Peptidase_Metallo"/>
</dbReference>
<feature type="compositionally biased region" description="Low complexity" evidence="12">
    <location>
        <begin position="483"/>
        <end position="499"/>
    </location>
</feature>
<dbReference type="PANTHER" id="PTHR10127">
    <property type="entry name" value="DISCOIDIN, CUB, EGF, LAMININ , AND ZINC METALLOPROTEASE DOMAIN CONTAINING"/>
    <property type="match status" value="1"/>
</dbReference>
<comment type="cofactor">
    <cofactor evidence="10 11">
        <name>Zn(2+)</name>
        <dbReference type="ChEBI" id="CHEBI:29105"/>
    </cofactor>
    <text evidence="10 11">Binds 1 zinc ion per subunit.</text>
</comment>